<dbReference type="InterPro" id="IPR027461">
    <property type="entry name" value="Carboxypeptidase_A_C_sf"/>
</dbReference>
<dbReference type="PANTHER" id="PTHR30237:SF2">
    <property type="entry name" value="MUREIN TETRAPEPTIDE CARBOXYPEPTIDASE"/>
    <property type="match status" value="1"/>
</dbReference>
<dbReference type="SUPFAM" id="SSF52317">
    <property type="entry name" value="Class I glutamine amidotransferase-like"/>
    <property type="match status" value="1"/>
</dbReference>
<evidence type="ECO:0000256" key="2">
    <source>
        <dbReference type="ARBA" id="ARBA00022645"/>
    </source>
</evidence>
<sequence>MHFKIVSPSACVDVENIQLAQTHLERLGHQVSLGQHVFAQYRYLAGTIEQRVEDLKQAFLLDPTVDAVWCGRGGTGAAMLLPFLGEWILNKPLIGYSDTTVLLNYIAMHGGQALHAPVFQEIAVKNLDNSPLSYDALKTISLLTADSYKQNLYALSAINGFNQNQVLENLHILGGNLTVLCSLQGTPDGLALHQPSALLLEDVGEPYYRIERSFTQLLQSIDTSYLKAVVLGDFYQCPQKNVPQTIAEIVAEHLEALNIPLYQCDWFGHGAVNRPFWIGQKGKITGTQFIIG</sequence>
<reference evidence="10" key="1">
    <citation type="journal article" date="2020" name="MBio">
        <title>Horizontal gene transfer to a defensive symbiont with a reduced genome amongst a multipartite beetle microbiome.</title>
        <authorList>
            <person name="Waterworth S.C."/>
            <person name="Florez L.V."/>
            <person name="Rees E.R."/>
            <person name="Hertweck C."/>
            <person name="Kaltenpoth M."/>
            <person name="Kwan J.C."/>
        </authorList>
    </citation>
    <scope>NUCLEOTIDE SEQUENCE [LARGE SCALE GENOMIC DNA]</scope>
</reference>
<dbReference type="GO" id="GO:0004180">
    <property type="term" value="F:carboxypeptidase activity"/>
    <property type="evidence" value="ECO:0007669"/>
    <property type="project" value="UniProtKB-KW"/>
</dbReference>
<dbReference type="PIRSF" id="PIRSF028757">
    <property type="entry name" value="LD-carboxypeptidase"/>
    <property type="match status" value="1"/>
</dbReference>
<dbReference type="Pfam" id="PF17676">
    <property type="entry name" value="Peptidase_S66C"/>
    <property type="match status" value="1"/>
</dbReference>
<dbReference type="Gene3D" id="3.50.30.60">
    <property type="entry name" value="LD-carboxypeptidase A C-terminal domain-like"/>
    <property type="match status" value="1"/>
</dbReference>
<feature type="domain" description="LD-carboxypeptidase C-terminal" evidence="8">
    <location>
        <begin position="172"/>
        <end position="283"/>
    </location>
</feature>
<comment type="similarity">
    <text evidence="1">Belongs to the peptidase S66 family.</text>
</comment>
<keyword evidence="3" id="KW-0645">Protease</keyword>
<dbReference type="InterPro" id="IPR040921">
    <property type="entry name" value="Peptidase_S66C"/>
</dbReference>
<dbReference type="InterPro" id="IPR029062">
    <property type="entry name" value="Class_I_gatase-like"/>
</dbReference>
<dbReference type="PANTHER" id="PTHR30237">
    <property type="entry name" value="MURAMOYLTETRAPEPTIDE CARBOXYPEPTIDASE"/>
    <property type="match status" value="1"/>
</dbReference>
<keyword evidence="2 9" id="KW-0121">Carboxypeptidase</keyword>
<dbReference type="GO" id="GO:0006508">
    <property type="term" value="P:proteolysis"/>
    <property type="evidence" value="ECO:0007669"/>
    <property type="project" value="UniProtKB-KW"/>
</dbReference>
<evidence type="ECO:0000256" key="4">
    <source>
        <dbReference type="ARBA" id="ARBA00022801"/>
    </source>
</evidence>
<keyword evidence="5" id="KW-0720">Serine protease</keyword>
<dbReference type="Proteomes" id="UP000490535">
    <property type="component" value="Unassembled WGS sequence"/>
</dbReference>
<evidence type="ECO:0000256" key="3">
    <source>
        <dbReference type="ARBA" id="ARBA00022670"/>
    </source>
</evidence>
<proteinExistence type="inferred from homology"/>
<name>A0A833PCA0_ACIBZ</name>
<dbReference type="InterPro" id="IPR003507">
    <property type="entry name" value="S66_fam"/>
</dbReference>
<dbReference type="Pfam" id="PF02016">
    <property type="entry name" value="Peptidase_S66"/>
    <property type="match status" value="1"/>
</dbReference>
<evidence type="ECO:0000256" key="5">
    <source>
        <dbReference type="ARBA" id="ARBA00022825"/>
    </source>
</evidence>
<evidence type="ECO:0000313" key="10">
    <source>
        <dbReference type="Proteomes" id="UP000490535"/>
    </source>
</evidence>
<dbReference type="InterPro" id="IPR027478">
    <property type="entry name" value="LdcA_N"/>
</dbReference>
<comment type="caution">
    <text evidence="9">The sequence shown here is derived from an EMBL/GenBank/DDBJ whole genome shotgun (WGS) entry which is preliminary data.</text>
</comment>
<gene>
    <name evidence="9" type="ORF">GAK29_03860</name>
</gene>
<keyword evidence="4" id="KW-0378">Hydrolase</keyword>
<dbReference type="InterPro" id="IPR040449">
    <property type="entry name" value="Peptidase_S66_N"/>
</dbReference>
<evidence type="ECO:0000256" key="1">
    <source>
        <dbReference type="ARBA" id="ARBA00010233"/>
    </source>
</evidence>
<dbReference type="AlphaFoldDB" id="A0A833PCA0"/>
<evidence type="ECO:0000256" key="6">
    <source>
        <dbReference type="PIRSR" id="PIRSR028757-1"/>
    </source>
</evidence>
<feature type="domain" description="LD-carboxypeptidase N-terminal" evidence="7">
    <location>
        <begin position="4"/>
        <end position="115"/>
    </location>
</feature>
<dbReference type="GO" id="GO:0008236">
    <property type="term" value="F:serine-type peptidase activity"/>
    <property type="evidence" value="ECO:0007669"/>
    <property type="project" value="UniProtKB-KW"/>
</dbReference>
<feature type="active site" description="Charge relay system" evidence="6">
    <location>
        <position position="201"/>
    </location>
</feature>
<protein>
    <submittedName>
        <fullName evidence="9">Murein tetrapeptide carboxypeptidase</fullName>
    </submittedName>
</protein>
<dbReference type="Gene3D" id="3.40.50.10740">
    <property type="entry name" value="Class I glutamine amidotransferase-like"/>
    <property type="match status" value="1"/>
</dbReference>
<feature type="active site" description="Nucleophile" evidence="6">
    <location>
        <position position="97"/>
    </location>
</feature>
<dbReference type="SUPFAM" id="SSF141986">
    <property type="entry name" value="LD-carboxypeptidase A C-terminal domain-like"/>
    <property type="match status" value="1"/>
</dbReference>
<evidence type="ECO:0000259" key="8">
    <source>
        <dbReference type="Pfam" id="PF17676"/>
    </source>
</evidence>
<dbReference type="EMBL" id="WNDP01000139">
    <property type="protein sequence ID" value="KAF1019588.1"/>
    <property type="molecule type" value="Genomic_DNA"/>
</dbReference>
<organism evidence="9 10">
    <name type="scientific">Acinetobacter bereziniae</name>
    <name type="common">Acinetobacter genomosp. 10</name>
    <dbReference type="NCBI Taxonomy" id="106648"/>
    <lineage>
        <taxon>Bacteria</taxon>
        <taxon>Pseudomonadati</taxon>
        <taxon>Pseudomonadota</taxon>
        <taxon>Gammaproteobacteria</taxon>
        <taxon>Moraxellales</taxon>
        <taxon>Moraxellaceae</taxon>
        <taxon>Acinetobacter</taxon>
    </lineage>
</organism>
<feature type="active site" description="Charge relay system" evidence="6">
    <location>
        <position position="269"/>
    </location>
</feature>
<dbReference type="CDD" id="cd07025">
    <property type="entry name" value="Peptidase_S66"/>
    <property type="match status" value="1"/>
</dbReference>
<accession>A0A833PCA0</accession>
<evidence type="ECO:0000313" key="9">
    <source>
        <dbReference type="EMBL" id="KAF1019588.1"/>
    </source>
</evidence>
<evidence type="ECO:0000259" key="7">
    <source>
        <dbReference type="Pfam" id="PF02016"/>
    </source>
</evidence>